<evidence type="ECO:0000313" key="1">
    <source>
        <dbReference type="EMBL" id="MBE6061680.1"/>
    </source>
</evidence>
<proteinExistence type="predicted"/>
<organism evidence="1 2">
    <name type="scientific">Clostridium sulfidigenes</name>
    <dbReference type="NCBI Taxonomy" id="318464"/>
    <lineage>
        <taxon>Bacteria</taxon>
        <taxon>Bacillati</taxon>
        <taxon>Bacillota</taxon>
        <taxon>Clostridia</taxon>
        <taxon>Eubacteriales</taxon>
        <taxon>Clostridiaceae</taxon>
        <taxon>Clostridium</taxon>
    </lineage>
</organism>
<dbReference type="Pfam" id="PF05402">
    <property type="entry name" value="PqqD"/>
    <property type="match status" value="1"/>
</dbReference>
<gene>
    <name evidence="1" type="ORF">E7215_16180</name>
</gene>
<accession>A0A927ZQU2</accession>
<dbReference type="Proteomes" id="UP000768462">
    <property type="component" value="Unassembled WGS sequence"/>
</dbReference>
<reference evidence="1" key="1">
    <citation type="submission" date="2019-04" db="EMBL/GenBank/DDBJ databases">
        <title>Evolution of Biomass-Degrading Anaerobic Consortia Revealed by Metagenomics.</title>
        <authorList>
            <person name="Peng X."/>
        </authorList>
    </citation>
    <scope>NUCLEOTIDE SEQUENCE</scope>
    <source>
        <strain evidence="1">SIG254</strain>
    </source>
</reference>
<name>A0A927ZQU2_9CLOT</name>
<protein>
    <submittedName>
        <fullName evidence="1">Lasso peptide biosynthesis PqqD family chaperone</fullName>
    </submittedName>
</protein>
<dbReference type="NCBIfam" id="NF033536">
    <property type="entry name" value="lasso_PqqD_Bac"/>
    <property type="match status" value="1"/>
</dbReference>
<dbReference type="InterPro" id="IPR041881">
    <property type="entry name" value="PqqD_sf"/>
</dbReference>
<dbReference type="Gene3D" id="1.10.10.1150">
    <property type="entry name" value="Coenzyme PQQ synthesis protein D (PqqD)"/>
    <property type="match status" value="1"/>
</dbReference>
<comment type="caution">
    <text evidence="1">The sequence shown here is derived from an EMBL/GenBank/DDBJ whole genome shotgun (WGS) entry which is preliminary data.</text>
</comment>
<sequence>MREMEIKELKVKSDEINENLEITLNSKITRNSDIDATDLDGEVVMMNLEKGQYFMMNQVGSRIWEIIKEPSTVNSIINTLLGEFQVEKNQCKENVIEFLGKLNNAELISIN</sequence>
<evidence type="ECO:0000313" key="2">
    <source>
        <dbReference type="Proteomes" id="UP000768462"/>
    </source>
</evidence>
<dbReference type="EMBL" id="SVCM01000189">
    <property type="protein sequence ID" value="MBE6061680.1"/>
    <property type="molecule type" value="Genomic_DNA"/>
</dbReference>
<dbReference type="InterPro" id="IPR008792">
    <property type="entry name" value="PQQD"/>
</dbReference>
<dbReference type="AlphaFoldDB" id="A0A927ZQU2"/>